<evidence type="ECO:0000259" key="14">
    <source>
        <dbReference type="Pfam" id="PF07731"/>
    </source>
</evidence>
<dbReference type="InterPro" id="IPR008972">
    <property type="entry name" value="Cupredoxin"/>
</dbReference>
<dbReference type="EMBL" id="MU855522">
    <property type="protein sequence ID" value="KAK3902253.1"/>
    <property type="molecule type" value="Genomic_DNA"/>
</dbReference>
<evidence type="ECO:0000256" key="6">
    <source>
        <dbReference type="ARBA" id="ARBA00022729"/>
    </source>
</evidence>
<dbReference type="SUPFAM" id="SSF49503">
    <property type="entry name" value="Cupredoxins"/>
    <property type="match status" value="3"/>
</dbReference>
<name>A0AAN6RTT2_9PEZI</name>
<evidence type="ECO:0000256" key="5">
    <source>
        <dbReference type="ARBA" id="ARBA00022723"/>
    </source>
</evidence>
<keyword evidence="10" id="KW-0325">Glycoprotein</keyword>
<dbReference type="Proteomes" id="UP001303889">
    <property type="component" value="Unassembled WGS sequence"/>
</dbReference>
<feature type="signal peptide" evidence="12">
    <location>
        <begin position="1"/>
        <end position="23"/>
    </location>
</feature>
<dbReference type="InterPro" id="IPR001117">
    <property type="entry name" value="Cu-oxidase_2nd"/>
</dbReference>
<evidence type="ECO:0000256" key="10">
    <source>
        <dbReference type="ARBA" id="ARBA00023180"/>
    </source>
</evidence>
<evidence type="ECO:0000256" key="12">
    <source>
        <dbReference type="SAM" id="SignalP"/>
    </source>
</evidence>
<dbReference type="PANTHER" id="PTHR11709">
    <property type="entry name" value="MULTI-COPPER OXIDASE"/>
    <property type="match status" value="1"/>
</dbReference>
<comment type="cofactor">
    <cofactor evidence="2">
        <name>Cu cation</name>
        <dbReference type="ChEBI" id="CHEBI:23378"/>
    </cofactor>
</comment>
<evidence type="ECO:0000256" key="2">
    <source>
        <dbReference type="ARBA" id="ARBA00001935"/>
    </source>
</evidence>
<accession>A0AAN6RTT2</accession>
<comment type="catalytic activity">
    <reaction evidence="1">
        <text>4 hydroquinone + O2 = 4 benzosemiquinone + 2 H2O</text>
        <dbReference type="Rhea" id="RHEA:11276"/>
        <dbReference type="ChEBI" id="CHEBI:15377"/>
        <dbReference type="ChEBI" id="CHEBI:15379"/>
        <dbReference type="ChEBI" id="CHEBI:17594"/>
        <dbReference type="ChEBI" id="CHEBI:17977"/>
        <dbReference type="EC" id="1.10.3.2"/>
    </reaction>
</comment>
<keyword evidence="9" id="KW-1015">Disulfide bond</keyword>
<dbReference type="AlphaFoldDB" id="A0AAN6RTT2"/>
<dbReference type="PANTHER" id="PTHR11709:SF87">
    <property type="entry name" value="LACCASE"/>
    <property type="match status" value="1"/>
</dbReference>
<feature type="chain" id="PRO_5042972059" description="laccase" evidence="12">
    <location>
        <begin position="24"/>
        <end position="613"/>
    </location>
</feature>
<evidence type="ECO:0000313" key="17">
    <source>
        <dbReference type="Proteomes" id="UP001303889"/>
    </source>
</evidence>
<dbReference type="FunFam" id="2.60.40.420:FF:000021">
    <property type="entry name" value="Extracellular dihydrogeodin oxidase/laccase"/>
    <property type="match status" value="1"/>
</dbReference>
<dbReference type="PROSITE" id="PS00079">
    <property type="entry name" value="MULTICOPPER_OXIDASE1"/>
    <property type="match status" value="1"/>
</dbReference>
<reference evidence="16" key="2">
    <citation type="submission" date="2023-05" db="EMBL/GenBank/DDBJ databases">
        <authorList>
            <consortium name="Lawrence Berkeley National Laboratory"/>
            <person name="Steindorff A."/>
            <person name="Hensen N."/>
            <person name="Bonometti L."/>
            <person name="Westerberg I."/>
            <person name="Brannstrom I.O."/>
            <person name="Guillou S."/>
            <person name="Cros-Aarteil S."/>
            <person name="Calhoun S."/>
            <person name="Haridas S."/>
            <person name="Kuo A."/>
            <person name="Mondo S."/>
            <person name="Pangilinan J."/>
            <person name="Riley R."/>
            <person name="Labutti K."/>
            <person name="Andreopoulos B."/>
            <person name="Lipzen A."/>
            <person name="Chen C."/>
            <person name="Yanf M."/>
            <person name="Daum C."/>
            <person name="Ng V."/>
            <person name="Clum A."/>
            <person name="Ohm R."/>
            <person name="Martin F."/>
            <person name="Silar P."/>
            <person name="Natvig D."/>
            <person name="Lalanne C."/>
            <person name="Gautier V."/>
            <person name="Ament-Velasquez S.L."/>
            <person name="Kruys A."/>
            <person name="Hutchinson M.I."/>
            <person name="Powell A.J."/>
            <person name="Barry K."/>
            <person name="Miller A.N."/>
            <person name="Grigoriev I.V."/>
            <person name="Debuchy R."/>
            <person name="Gladieux P."/>
            <person name="Thoren M.H."/>
            <person name="Johannesson H."/>
        </authorList>
    </citation>
    <scope>NUCLEOTIDE SEQUENCE</scope>
    <source>
        <strain evidence="16">CBS 103.79</strain>
    </source>
</reference>
<dbReference type="Pfam" id="PF07732">
    <property type="entry name" value="Cu-oxidase_3"/>
    <property type="match status" value="1"/>
</dbReference>
<sequence length="613" mass="67045">MRWLSGTTAACCAVLALLQPAFASPVKANPVIDLLPRQTITPGGKPCGQNNATNRGCWKNSWSINTDYEISTPPAFNTRTYDLHITNVTNWAGPDGVAKPAMLINNQFPGPTIEADWGDYIVVNVYNDMQDNGTSIHWHGIRQFGESNQDGANGVTECPIPPGHMKTYDFHVTQYGTSWYHSHYSNQYGNGVVGSLIVRGPASANYDIDLGAYPIGDYYHETADRLHLKAELVANGPPPDSDNVLFRGKNINPLGAGGAYDRLVLTPGKKHLIRLINPSVDNSFTVSLVGHPFTVITNDLVPITPVTRTSLFMGVGQRYDVIVEANQPVGNYWLNATLEANNNCGRSRNPYPAGIIQYQGASSTALPTNQGTPVVAGCAGEKNFSPIITRTLSPSQFQPSTLPVSLGFPTGPRGQVFEWRVSNTPISVEWDHPVLEYVLQGNLSFPGAINLVDVPQADVWTFWVIQNGFVLPHPIHLHGHDFLVLGTGAGTFDAATMMGQLNFNNPIRRDVEQMPGGGWLVIAFRTDNPGCWLMHCHIGWHVAMGLGIQFLERKGEIAGLMHLDQMEPNCNAWRAYAQTSPYLPKIDSGLRKRMVMGGEVGMEAREPAVRRIG</sequence>
<keyword evidence="7" id="KW-0560">Oxidoreductase</keyword>
<evidence type="ECO:0000256" key="7">
    <source>
        <dbReference type="ARBA" id="ARBA00023002"/>
    </source>
</evidence>
<dbReference type="InterPro" id="IPR045087">
    <property type="entry name" value="Cu-oxidase_fam"/>
</dbReference>
<dbReference type="Pfam" id="PF00394">
    <property type="entry name" value="Cu-oxidase"/>
    <property type="match status" value="1"/>
</dbReference>
<evidence type="ECO:0000256" key="11">
    <source>
        <dbReference type="ARBA" id="ARBA00023185"/>
    </source>
</evidence>
<evidence type="ECO:0000259" key="13">
    <source>
        <dbReference type="Pfam" id="PF00394"/>
    </source>
</evidence>
<dbReference type="InterPro" id="IPR002355">
    <property type="entry name" value="Cu_oxidase_Cu_BS"/>
</dbReference>
<keyword evidence="5" id="KW-0479">Metal-binding</keyword>
<dbReference type="InterPro" id="IPR011707">
    <property type="entry name" value="Cu-oxidase-like_N"/>
</dbReference>
<dbReference type="InterPro" id="IPR033138">
    <property type="entry name" value="Cu_oxidase_CS"/>
</dbReference>
<dbReference type="EC" id="1.10.3.2" evidence="4"/>
<comment type="similarity">
    <text evidence="3">Belongs to the multicopper oxidase family.</text>
</comment>
<organism evidence="16 17">
    <name type="scientific">Staphylotrichum tortipilum</name>
    <dbReference type="NCBI Taxonomy" id="2831512"/>
    <lineage>
        <taxon>Eukaryota</taxon>
        <taxon>Fungi</taxon>
        <taxon>Dikarya</taxon>
        <taxon>Ascomycota</taxon>
        <taxon>Pezizomycotina</taxon>
        <taxon>Sordariomycetes</taxon>
        <taxon>Sordariomycetidae</taxon>
        <taxon>Sordariales</taxon>
        <taxon>Chaetomiaceae</taxon>
        <taxon>Staphylotrichum</taxon>
    </lineage>
</organism>
<dbReference type="Pfam" id="PF07731">
    <property type="entry name" value="Cu-oxidase_2"/>
    <property type="match status" value="1"/>
</dbReference>
<keyword evidence="8" id="KW-0186">Copper</keyword>
<dbReference type="CDD" id="cd13854">
    <property type="entry name" value="CuRO_1_MaLCC_like"/>
    <property type="match status" value="1"/>
</dbReference>
<keyword evidence="17" id="KW-1185">Reference proteome</keyword>
<dbReference type="CDD" id="cd13880">
    <property type="entry name" value="CuRO_2_MaLCC_like"/>
    <property type="match status" value="1"/>
</dbReference>
<evidence type="ECO:0000313" key="16">
    <source>
        <dbReference type="EMBL" id="KAK3902253.1"/>
    </source>
</evidence>
<dbReference type="GO" id="GO:0046274">
    <property type="term" value="P:lignin catabolic process"/>
    <property type="evidence" value="ECO:0007669"/>
    <property type="project" value="UniProtKB-KW"/>
</dbReference>
<evidence type="ECO:0000256" key="4">
    <source>
        <dbReference type="ARBA" id="ARBA00012297"/>
    </source>
</evidence>
<keyword evidence="11" id="KW-0439">Lignin degradation</keyword>
<keyword evidence="6 12" id="KW-0732">Signal</keyword>
<evidence type="ECO:0000256" key="9">
    <source>
        <dbReference type="ARBA" id="ARBA00023157"/>
    </source>
</evidence>
<dbReference type="InterPro" id="IPR011706">
    <property type="entry name" value="Cu-oxidase_C"/>
</dbReference>
<gene>
    <name evidence="16" type="ORF">C8A05DRAFT_34059</name>
</gene>
<dbReference type="GO" id="GO:0052716">
    <property type="term" value="F:hydroquinone:oxygen oxidoreductase activity"/>
    <property type="evidence" value="ECO:0007669"/>
    <property type="project" value="UniProtKB-EC"/>
</dbReference>
<dbReference type="Gene3D" id="2.60.40.420">
    <property type="entry name" value="Cupredoxins - blue copper proteins"/>
    <property type="match status" value="3"/>
</dbReference>
<dbReference type="FunFam" id="2.60.40.420:FF:000046">
    <property type="entry name" value="Multicopper oxidase"/>
    <property type="match status" value="1"/>
</dbReference>
<evidence type="ECO:0000256" key="8">
    <source>
        <dbReference type="ARBA" id="ARBA00023008"/>
    </source>
</evidence>
<proteinExistence type="inferred from homology"/>
<dbReference type="CDD" id="cd13901">
    <property type="entry name" value="CuRO_3_MaLCC_like"/>
    <property type="match status" value="1"/>
</dbReference>
<feature type="domain" description="Plastocyanin-like" evidence="15">
    <location>
        <begin position="90"/>
        <end position="202"/>
    </location>
</feature>
<comment type="caution">
    <text evidence="16">The sequence shown here is derived from an EMBL/GenBank/DDBJ whole genome shotgun (WGS) entry which is preliminary data.</text>
</comment>
<reference evidence="16" key="1">
    <citation type="journal article" date="2023" name="Mol. Phylogenet. Evol.">
        <title>Genome-scale phylogeny and comparative genomics of the fungal order Sordariales.</title>
        <authorList>
            <person name="Hensen N."/>
            <person name="Bonometti L."/>
            <person name="Westerberg I."/>
            <person name="Brannstrom I.O."/>
            <person name="Guillou S."/>
            <person name="Cros-Aarteil S."/>
            <person name="Calhoun S."/>
            <person name="Haridas S."/>
            <person name="Kuo A."/>
            <person name="Mondo S."/>
            <person name="Pangilinan J."/>
            <person name="Riley R."/>
            <person name="LaButti K."/>
            <person name="Andreopoulos B."/>
            <person name="Lipzen A."/>
            <person name="Chen C."/>
            <person name="Yan M."/>
            <person name="Daum C."/>
            <person name="Ng V."/>
            <person name="Clum A."/>
            <person name="Steindorff A."/>
            <person name="Ohm R.A."/>
            <person name="Martin F."/>
            <person name="Silar P."/>
            <person name="Natvig D.O."/>
            <person name="Lalanne C."/>
            <person name="Gautier V."/>
            <person name="Ament-Velasquez S.L."/>
            <person name="Kruys A."/>
            <person name="Hutchinson M.I."/>
            <person name="Powell A.J."/>
            <person name="Barry K."/>
            <person name="Miller A.N."/>
            <person name="Grigoriev I.V."/>
            <person name="Debuchy R."/>
            <person name="Gladieux P."/>
            <person name="Hiltunen Thoren M."/>
            <person name="Johannesson H."/>
        </authorList>
    </citation>
    <scope>NUCLEOTIDE SEQUENCE</scope>
    <source>
        <strain evidence="16">CBS 103.79</strain>
    </source>
</reference>
<evidence type="ECO:0000256" key="3">
    <source>
        <dbReference type="ARBA" id="ARBA00010609"/>
    </source>
</evidence>
<feature type="domain" description="Plastocyanin-like" evidence="13">
    <location>
        <begin position="215"/>
        <end position="361"/>
    </location>
</feature>
<dbReference type="PROSITE" id="PS00080">
    <property type="entry name" value="MULTICOPPER_OXIDASE2"/>
    <property type="match status" value="1"/>
</dbReference>
<evidence type="ECO:0000256" key="1">
    <source>
        <dbReference type="ARBA" id="ARBA00000349"/>
    </source>
</evidence>
<dbReference type="GO" id="GO:0005507">
    <property type="term" value="F:copper ion binding"/>
    <property type="evidence" value="ECO:0007669"/>
    <property type="project" value="InterPro"/>
</dbReference>
<evidence type="ECO:0000259" key="15">
    <source>
        <dbReference type="Pfam" id="PF07732"/>
    </source>
</evidence>
<feature type="domain" description="Plastocyanin-like" evidence="14">
    <location>
        <begin position="440"/>
        <end position="555"/>
    </location>
</feature>
<protein>
    <recommendedName>
        <fullName evidence="4">laccase</fullName>
        <ecNumber evidence="4">1.10.3.2</ecNumber>
    </recommendedName>
</protein>